<evidence type="ECO:0000313" key="1">
    <source>
        <dbReference type="EMBL" id="HAS8538343.1"/>
    </source>
</evidence>
<reference evidence="1" key="2">
    <citation type="submission" date="2019-01" db="EMBL/GenBank/DDBJ databases">
        <authorList>
            <consortium name="NCBI Pathogen Detection Project"/>
        </authorList>
    </citation>
    <scope>NUCLEOTIDE SEQUENCE</scope>
    <source>
        <strain evidence="1">BCW_3452</strain>
    </source>
</reference>
<sequence>MIDLFEVYGLAPELTEHLYAIPLFSIYGINGKPLITKTIRDTKARLLLEVYNEPKGEEGFRATYAESVGLTLDELNALEANVYELMFKGVDPTLPMPIMMHEFSPMDFKIEGSGKGGTITTAHPVCYSNECDSVTFSVNNLIKHCGYSKQDAQNFYRNIKNNPFYGKRKWRIPKRGKIPFVHNVFTCNVGEGILCMWSLTQDSDTKKRVHSSERELTELDLHLVQQFAVPDIGLTNWKDVCKRWVEREKGFDWDYLSIQEQQRHLLNTIRHNSIAYNESWRNVEPSKMKEFHDIAFDDITRQVMRLYPWLANECKRQLDSRGL</sequence>
<dbReference type="GO" id="GO:0019064">
    <property type="term" value="P:fusion of virus membrane with host plasma membrane"/>
    <property type="evidence" value="ECO:0007669"/>
    <property type="project" value="InterPro"/>
</dbReference>
<accession>A0A8H9K5R8</accession>
<dbReference type="SUPFAM" id="SSF49818">
    <property type="entry name" value="Viral protein domain"/>
    <property type="match status" value="1"/>
</dbReference>
<comment type="caution">
    <text evidence="1">The sequence shown here is derived from an EMBL/GenBank/DDBJ whole genome shotgun (WGS) entry which is preliminary data.</text>
</comment>
<dbReference type="AlphaFoldDB" id="A0A8H9K5R8"/>
<gene>
    <name evidence="1" type="ORF">I7730_00825</name>
</gene>
<dbReference type="EMBL" id="DACRBY010000001">
    <property type="protein sequence ID" value="HAS8538343.1"/>
    <property type="molecule type" value="Genomic_DNA"/>
</dbReference>
<dbReference type="Proteomes" id="UP000863257">
    <property type="component" value="Unassembled WGS sequence"/>
</dbReference>
<proteinExistence type="predicted"/>
<reference evidence="1" key="1">
    <citation type="journal article" date="2018" name="Genome Biol.">
        <title>SKESA: strategic k-mer extension for scrupulous assemblies.</title>
        <authorList>
            <person name="Souvorov A."/>
            <person name="Agarwala R."/>
            <person name="Lipman D.J."/>
        </authorList>
    </citation>
    <scope>NUCLEOTIDE SEQUENCE</scope>
    <source>
        <strain evidence="1">BCW_3452</strain>
    </source>
</reference>
<organism evidence="1">
    <name type="scientific">Vibrio vulnificus</name>
    <dbReference type="NCBI Taxonomy" id="672"/>
    <lineage>
        <taxon>Bacteria</taxon>
        <taxon>Pseudomonadati</taxon>
        <taxon>Pseudomonadota</taxon>
        <taxon>Gammaproteobacteria</taxon>
        <taxon>Vibrionales</taxon>
        <taxon>Vibrionaceae</taxon>
        <taxon>Vibrio</taxon>
    </lineage>
</organism>
<dbReference type="GO" id="GO:0046789">
    <property type="term" value="F:host cell surface receptor binding"/>
    <property type="evidence" value="ECO:0007669"/>
    <property type="project" value="InterPro"/>
</dbReference>
<name>A0A8H9K5R8_VIBVL</name>
<protein>
    <submittedName>
        <fullName evidence="1">Uncharacterized protein</fullName>
    </submittedName>
</protein>
<dbReference type="InterPro" id="IPR008980">
    <property type="entry name" value="Capsid_hemagglutn"/>
</dbReference>